<evidence type="ECO:0000313" key="7">
    <source>
        <dbReference type="Proteomes" id="UP001597419"/>
    </source>
</evidence>
<evidence type="ECO:0000256" key="2">
    <source>
        <dbReference type="ARBA" id="ARBA00022679"/>
    </source>
</evidence>
<comment type="subunit">
    <text evidence="4">Homohexamer; trimer of dimers.</text>
</comment>
<dbReference type="Proteomes" id="UP001597419">
    <property type="component" value="Unassembled WGS sequence"/>
</dbReference>
<dbReference type="InterPro" id="IPR022902">
    <property type="entry name" value="NAcTrfase_Eis"/>
</dbReference>
<dbReference type="NCBIfam" id="NF002367">
    <property type="entry name" value="PRK01346.1-4"/>
    <property type="match status" value="1"/>
</dbReference>
<evidence type="ECO:0000256" key="1">
    <source>
        <dbReference type="ARBA" id="ARBA00009213"/>
    </source>
</evidence>
<dbReference type="SUPFAM" id="SSF55718">
    <property type="entry name" value="SCP-like"/>
    <property type="match status" value="1"/>
</dbReference>
<dbReference type="RefSeq" id="WP_345392426.1">
    <property type="nucleotide sequence ID" value="NZ_BAABHG010000005.1"/>
</dbReference>
<dbReference type="Gene3D" id="3.40.630.30">
    <property type="match status" value="2"/>
</dbReference>
<dbReference type="InterPro" id="IPR051554">
    <property type="entry name" value="Acetyltransferase_Eis"/>
</dbReference>
<dbReference type="PANTHER" id="PTHR37817:SF1">
    <property type="entry name" value="N-ACETYLTRANSFERASE EIS"/>
    <property type="match status" value="1"/>
</dbReference>
<dbReference type="Pfam" id="PF13530">
    <property type="entry name" value="SCP2_2"/>
    <property type="match status" value="1"/>
</dbReference>
<keyword evidence="2 4" id="KW-0808">Transferase</keyword>
<dbReference type="HAMAP" id="MF_01812">
    <property type="entry name" value="Eis"/>
    <property type="match status" value="1"/>
</dbReference>
<feature type="binding site" evidence="4">
    <location>
        <begin position="119"/>
        <end position="120"/>
    </location>
    <ligand>
        <name>acetyl-CoA</name>
        <dbReference type="ChEBI" id="CHEBI:57288"/>
    </ligand>
</feature>
<proteinExistence type="inferred from homology"/>
<dbReference type="Pfam" id="PF17668">
    <property type="entry name" value="Acetyltransf_17"/>
    <property type="match status" value="1"/>
</dbReference>
<feature type="domain" description="N-acetyltransferase" evidence="5">
    <location>
        <begin position="4"/>
        <end position="152"/>
    </location>
</feature>
<evidence type="ECO:0000256" key="3">
    <source>
        <dbReference type="ARBA" id="ARBA00023315"/>
    </source>
</evidence>
<dbReference type="Pfam" id="PF13527">
    <property type="entry name" value="Acetyltransf_9"/>
    <property type="match status" value="1"/>
</dbReference>
<dbReference type="Gene3D" id="3.30.1050.10">
    <property type="entry name" value="SCP2 sterol-binding domain"/>
    <property type="match status" value="1"/>
</dbReference>
<keyword evidence="3 4" id="KW-0012">Acyltransferase</keyword>
<comment type="caution">
    <text evidence="6">The sequence shown here is derived from an EMBL/GenBank/DDBJ whole genome shotgun (WGS) entry which is preliminary data.</text>
</comment>
<dbReference type="EC" id="2.3.1.-" evidence="6"/>
<evidence type="ECO:0000256" key="4">
    <source>
        <dbReference type="HAMAP-Rule" id="MF_01812"/>
    </source>
</evidence>
<dbReference type="PROSITE" id="PS51186">
    <property type="entry name" value="GNAT"/>
    <property type="match status" value="1"/>
</dbReference>
<gene>
    <name evidence="6" type="ORF">ACFSYJ_31135</name>
</gene>
<dbReference type="InterPro" id="IPR016181">
    <property type="entry name" value="Acyl_CoA_acyltransferase"/>
</dbReference>
<name>A0ABW5GQG4_9PSEU</name>
<sequence length="406" mass="44539">MTDFDVRPVADDERRETLAVLLQSLHGKPLTDEEWAEIDSAWKTEGSFAAFDGDTPIGLAHSFGTELVVPGGGTIEVAAVDGIGVRADWTRRGVHTAMQHAQLAYFAERGKILSCLHASETTIYGRFGYGVGTRIRTLRIERPAARLREGVPVAEGHVRFLSPEEAVKQGPELYRRVGLHRPGMLARPGNWWPTMFNRDAGPQGRYRLAVHNGHDGPDGYVLYETVERATLEDPEKGALLRVRDFHAATPEVENALWRFLLSVDLVSAIHVRTRPVDDALPLLLNDSRHAGTLAVEDDLWVRLIDVEAALAARTYGAAAPVVIEVTDDQLPGNTGRYEVGPGGVRRSDETAGLRLGVDVLGMLYLGEWRPADLARSGRIEVLDADSLARADVLFPTAVHPWCGTPF</sequence>
<dbReference type="InterPro" id="IPR036527">
    <property type="entry name" value="SCP2_sterol-bd_dom_sf"/>
</dbReference>
<accession>A0ABW5GQG4</accession>
<reference evidence="7" key="1">
    <citation type="journal article" date="2019" name="Int. J. Syst. Evol. Microbiol.">
        <title>The Global Catalogue of Microorganisms (GCM) 10K type strain sequencing project: providing services to taxonomists for standard genome sequencing and annotation.</title>
        <authorList>
            <consortium name="The Broad Institute Genomics Platform"/>
            <consortium name="The Broad Institute Genome Sequencing Center for Infectious Disease"/>
            <person name="Wu L."/>
            <person name="Ma J."/>
        </authorList>
    </citation>
    <scope>NUCLEOTIDE SEQUENCE [LARGE SCALE GENOMIC DNA]</scope>
    <source>
        <strain evidence="7">CGMCC 4.7643</strain>
    </source>
</reference>
<evidence type="ECO:0000259" key="5">
    <source>
        <dbReference type="PROSITE" id="PS51186"/>
    </source>
</evidence>
<dbReference type="InterPro" id="IPR041380">
    <property type="entry name" value="Acetyltransf_17"/>
</dbReference>
<comment type="similarity">
    <text evidence="1 4">Belongs to the acetyltransferase Eis family.</text>
</comment>
<dbReference type="SUPFAM" id="SSF55729">
    <property type="entry name" value="Acyl-CoA N-acyltransferases (Nat)"/>
    <property type="match status" value="1"/>
</dbReference>
<feature type="active site" description="Proton donor" evidence="4">
    <location>
        <position position="124"/>
    </location>
</feature>
<evidence type="ECO:0000313" key="6">
    <source>
        <dbReference type="EMBL" id="MFD2463101.1"/>
    </source>
</evidence>
<dbReference type="InterPro" id="IPR025559">
    <property type="entry name" value="Eis_dom"/>
</dbReference>
<dbReference type="GO" id="GO:0016746">
    <property type="term" value="F:acyltransferase activity"/>
    <property type="evidence" value="ECO:0007669"/>
    <property type="project" value="UniProtKB-KW"/>
</dbReference>
<dbReference type="InterPro" id="IPR000182">
    <property type="entry name" value="GNAT_dom"/>
</dbReference>
<keyword evidence="7" id="KW-1185">Reference proteome</keyword>
<feature type="binding site" evidence="4">
    <location>
        <begin position="83"/>
        <end position="85"/>
    </location>
    <ligand>
        <name>acetyl-CoA</name>
        <dbReference type="ChEBI" id="CHEBI:57288"/>
    </ligand>
</feature>
<protein>
    <submittedName>
        <fullName evidence="6">GNAT family N-acetyltransferase</fullName>
        <ecNumber evidence="6">2.3.1.-</ecNumber>
    </submittedName>
</protein>
<organism evidence="6 7">
    <name type="scientific">Amycolatopsis samaneae</name>
    <dbReference type="NCBI Taxonomy" id="664691"/>
    <lineage>
        <taxon>Bacteria</taxon>
        <taxon>Bacillati</taxon>
        <taxon>Actinomycetota</taxon>
        <taxon>Actinomycetes</taxon>
        <taxon>Pseudonocardiales</taxon>
        <taxon>Pseudonocardiaceae</taxon>
        <taxon>Amycolatopsis</taxon>
    </lineage>
</organism>
<feature type="active site" description="Proton acceptor; via carboxylate" evidence="4">
    <location>
        <position position="406"/>
    </location>
</feature>
<dbReference type="PANTHER" id="PTHR37817">
    <property type="entry name" value="N-ACETYLTRANSFERASE EIS"/>
    <property type="match status" value="1"/>
</dbReference>
<feature type="binding site" evidence="4">
    <location>
        <begin position="91"/>
        <end position="96"/>
    </location>
    <ligand>
        <name>acetyl-CoA</name>
        <dbReference type="ChEBI" id="CHEBI:57288"/>
    </ligand>
</feature>
<dbReference type="EMBL" id="JBHUKU010000020">
    <property type="protein sequence ID" value="MFD2463101.1"/>
    <property type="molecule type" value="Genomic_DNA"/>
</dbReference>